<dbReference type="EMBL" id="JABBXD010000012">
    <property type="protein sequence ID" value="MBD3587304.1"/>
    <property type="molecule type" value="Genomic_DNA"/>
</dbReference>
<dbReference type="Pfam" id="PF07254">
    <property type="entry name" value="Cpta_toxin"/>
    <property type="match status" value="1"/>
</dbReference>
<reference evidence="2 3" key="1">
    <citation type="submission" date="2020-04" db="EMBL/GenBank/DDBJ databases">
        <title>Salinimonas sp. HHU 13199.</title>
        <authorList>
            <person name="Cui X."/>
            <person name="Zhang D."/>
        </authorList>
    </citation>
    <scope>NUCLEOTIDE SEQUENCE [LARGE SCALE GENOMIC DNA]</scope>
    <source>
        <strain evidence="2 3">HHU 13199</strain>
    </source>
</reference>
<name>A0ABR8LTK3_9ALTE</name>
<evidence type="ECO:0000313" key="3">
    <source>
        <dbReference type="Proteomes" id="UP000624419"/>
    </source>
</evidence>
<proteinExistence type="predicted"/>
<keyword evidence="3" id="KW-1185">Reference proteome</keyword>
<keyword evidence="1" id="KW-1133">Transmembrane helix</keyword>
<dbReference type="RefSeq" id="WP_191026397.1">
    <property type="nucleotide sequence ID" value="NZ_JABBXD010000012.1"/>
</dbReference>
<feature type="transmembrane region" description="Helical" evidence="1">
    <location>
        <begin position="21"/>
        <end position="40"/>
    </location>
</feature>
<dbReference type="InterPro" id="IPR009883">
    <property type="entry name" value="YgfX"/>
</dbReference>
<keyword evidence="1" id="KW-0472">Membrane</keyword>
<sequence>MSKYKAQIRPGRLRRLRPVGIALVALLVLCSASDMFWSYFSNTAPIIFTSVIVLIAVCFSLFNGGRRTAQKTVPAFILFDDTGKWYQGEQEAELADQSPWQLTREARITPWGVYLHLIDADGQHHNQWILHDELPERDYRRLVRTIGLLAQHQPDFQL</sequence>
<evidence type="ECO:0000313" key="2">
    <source>
        <dbReference type="EMBL" id="MBD3587304.1"/>
    </source>
</evidence>
<gene>
    <name evidence="2" type="ORF">HHX48_16330</name>
</gene>
<accession>A0ABR8LTK3</accession>
<dbReference type="Proteomes" id="UP000624419">
    <property type="component" value="Unassembled WGS sequence"/>
</dbReference>
<evidence type="ECO:0000256" key="1">
    <source>
        <dbReference type="SAM" id="Phobius"/>
    </source>
</evidence>
<comment type="caution">
    <text evidence="2">The sequence shown here is derived from an EMBL/GenBank/DDBJ whole genome shotgun (WGS) entry which is preliminary data.</text>
</comment>
<organism evidence="2 3">
    <name type="scientific">Salinimonas profundi</name>
    <dbReference type="NCBI Taxonomy" id="2729140"/>
    <lineage>
        <taxon>Bacteria</taxon>
        <taxon>Pseudomonadati</taxon>
        <taxon>Pseudomonadota</taxon>
        <taxon>Gammaproteobacteria</taxon>
        <taxon>Alteromonadales</taxon>
        <taxon>Alteromonadaceae</taxon>
        <taxon>Alteromonas/Salinimonas group</taxon>
        <taxon>Salinimonas</taxon>
    </lineage>
</organism>
<evidence type="ECO:0008006" key="4">
    <source>
        <dbReference type="Google" id="ProtNLM"/>
    </source>
</evidence>
<feature type="transmembrane region" description="Helical" evidence="1">
    <location>
        <begin position="46"/>
        <end position="62"/>
    </location>
</feature>
<protein>
    <recommendedName>
        <fullName evidence="4">DUF2244 domain-containing protein</fullName>
    </recommendedName>
</protein>
<keyword evidence="1" id="KW-0812">Transmembrane</keyword>